<gene>
    <name evidence="9" type="ORF">INT47_013024</name>
</gene>
<evidence type="ECO:0000256" key="2">
    <source>
        <dbReference type="ARBA" id="ARBA00010869"/>
    </source>
</evidence>
<keyword evidence="5" id="KW-0456">Lyase</keyword>
<feature type="domain" description="Tryptophan synthase beta chain-like PALP" evidence="8">
    <location>
        <begin position="18"/>
        <end position="311"/>
    </location>
</feature>
<dbReference type="PANTHER" id="PTHR48078">
    <property type="entry name" value="THREONINE DEHYDRATASE, MITOCHONDRIAL-RELATED"/>
    <property type="match status" value="1"/>
</dbReference>
<evidence type="ECO:0000259" key="8">
    <source>
        <dbReference type="Pfam" id="PF00291"/>
    </source>
</evidence>
<dbReference type="Pfam" id="PF00291">
    <property type="entry name" value="PALP"/>
    <property type="match status" value="1"/>
</dbReference>
<dbReference type="OrthoDB" id="7773036at2759"/>
<dbReference type="Gene3D" id="3.40.50.1100">
    <property type="match status" value="2"/>
</dbReference>
<evidence type="ECO:0000256" key="7">
    <source>
        <dbReference type="SAM" id="MobiDB-lite"/>
    </source>
</evidence>
<dbReference type="GO" id="GO:0009097">
    <property type="term" value="P:isoleucine biosynthetic process"/>
    <property type="evidence" value="ECO:0007669"/>
    <property type="project" value="TreeGrafter"/>
</dbReference>
<comment type="catalytic activity">
    <reaction evidence="6">
        <text>L-serine = pyruvate + NH4(+)</text>
        <dbReference type="Rhea" id="RHEA:19169"/>
        <dbReference type="ChEBI" id="CHEBI:15361"/>
        <dbReference type="ChEBI" id="CHEBI:28938"/>
        <dbReference type="ChEBI" id="CHEBI:33384"/>
        <dbReference type="EC" id="4.3.1.17"/>
    </reaction>
</comment>
<name>A0A8H7QYW6_9FUNG</name>
<dbReference type="InterPro" id="IPR050147">
    <property type="entry name" value="Ser/Thr_Dehydratase"/>
</dbReference>
<proteinExistence type="inferred from homology"/>
<dbReference type="InterPro" id="IPR001926">
    <property type="entry name" value="TrpB-like_PALP"/>
</dbReference>
<dbReference type="GO" id="GO:0004794">
    <property type="term" value="F:threonine deaminase activity"/>
    <property type="evidence" value="ECO:0007669"/>
    <property type="project" value="TreeGrafter"/>
</dbReference>
<dbReference type="EC" id="4.3.1.17" evidence="3"/>
<sequence length="429" mass="46442">MEEYSDDEQQRSSQALHVQTPLIHSPKLSIKLDCNVYFKIENVQPSGSVKMRGIGNFCYKAVQSRGTDIHLVCGSGINTVLAVAYCARQLNVSAITVMPKDTATSICDAVRLEGTHLILYGEDWPAADEHARKLVKRNSVYVPSADHSDIWEGHASIIRELKEQLQGNPPAAIICPVGGGGLLNGVITGLQNIGWKNVPVIAVETHGSNAFQASVVAGKLVTLPKISTIASGLAASTVSSKSLELSLVHPVVPFAVSDAMAADAVRLFAEDTKMIVEAASGAVLSLCYTQLIRDILPSLGQECDVVVLVTGGSDISLSQLDEYRKKFYRPPVIVKSGGEVFLKMDDKLTHIQGVDMSEPLGISSDNLTKINQGHKQKVKESNRQQRLQQQQEQQKLVADTPMEDSFQVSTQEEEEDMLIVNASPSANTL</sequence>
<comment type="similarity">
    <text evidence="2">Belongs to the serine/threonine dehydratase family.</text>
</comment>
<reference evidence="9" key="1">
    <citation type="submission" date="2020-12" db="EMBL/GenBank/DDBJ databases">
        <title>Metabolic potential, ecology and presence of endohyphal bacteria is reflected in genomic diversity of Mucoromycotina.</title>
        <authorList>
            <person name="Muszewska A."/>
            <person name="Okrasinska A."/>
            <person name="Steczkiewicz K."/>
            <person name="Drgas O."/>
            <person name="Orlowska M."/>
            <person name="Perlinska-Lenart U."/>
            <person name="Aleksandrzak-Piekarczyk T."/>
            <person name="Szatraj K."/>
            <person name="Zielenkiewicz U."/>
            <person name="Pilsyk S."/>
            <person name="Malc E."/>
            <person name="Mieczkowski P."/>
            <person name="Kruszewska J.S."/>
            <person name="Biernat P."/>
            <person name="Pawlowska J."/>
        </authorList>
    </citation>
    <scope>NUCLEOTIDE SEQUENCE</scope>
    <source>
        <strain evidence="9">WA0000017839</strain>
    </source>
</reference>
<evidence type="ECO:0000256" key="6">
    <source>
        <dbReference type="ARBA" id="ARBA00049406"/>
    </source>
</evidence>
<evidence type="ECO:0000256" key="4">
    <source>
        <dbReference type="ARBA" id="ARBA00022898"/>
    </source>
</evidence>
<organism evidence="9 10">
    <name type="scientific">Mucor saturninus</name>
    <dbReference type="NCBI Taxonomy" id="64648"/>
    <lineage>
        <taxon>Eukaryota</taxon>
        <taxon>Fungi</taxon>
        <taxon>Fungi incertae sedis</taxon>
        <taxon>Mucoromycota</taxon>
        <taxon>Mucoromycotina</taxon>
        <taxon>Mucoromycetes</taxon>
        <taxon>Mucorales</taxon>
        <taxon>Mucorineae</taxon>
        <taxon>Mucoraceae</taxon>
        <taxon>Mucor</taxon>
    </lineage>
</organism>
<dbReference type="GO" id="GO:0006567">
    <property type="term" value="P:L-threonine catabolic process"/>
    <property type="evidence" value="ECO:0007669"/>
    <property type="project" value="TreeGrafter"/>
</dbReference>
<dbReference type="PANTHER" id="PTHR48078:SF2">
    <property type="entry name" value="CATABOLIC L-SERINE_THREONINE DEHYDRATASE"/>
    <property type="match status" value="1"/>
</dbReference>
<dbReference type="InterPro" id="IPR036052">
    <property type="entry name" value="TrpB-like_PALP_sf"/>
</dbReference>
<feature type="region of interest" description="Disordered" evidence="7">
    <location>
        <begin position="380"/>
        <end position="429"/>
    </location>
</feature>
<dbReference type="GO" id="GO:0006565">
    <property type="term" value="P:L-serine catabolic process"/>
    <property type="evidence" value="ECO:0007669"/>
    <property type="project" value="TreeGrafter"/>
</dbReference>
<comment type="caution">
    <text evidence="9">The sequence shown here is derived from an EMBL/GenBank/DDBJ whole genome shotgun (WGS) entry which is preliminary data.</text>
</comment>
<keyword evidence="4" id="KW-0663">Pyridoxal phosphate</keyword>
<evidence type="ECO:0000313" key="9">
    <source>
        <dbReference type="EMBL" id="KAG2201213.1"/>
    </source>
</evidence>
<dbReference type="EMBL" id="JAEPRD010000074">
    <property type="protein sequence ID" value="KAG2201213.1"/>
    <property type="molecule type" value="Genomic_DNA"/>
</dbReference>
<dbReference type="SUPFAM" id="SSF53686">
    <property type="entry name" value="Tryptophan synthase beta subunit-like PLP-dependent enzymes"/>
    <property type="match status" value="1"/>
</dbReference>
<evidence type="ECO:0000256" key="5">
    <source>
        <dbReference type="ARBA" id="ARBA00023239"/>
    </source>
</evidence>
<accession>A0A8H7QYW6</accession>
<dbReference type="GO" id="GO:0003941">
    <property type="term" value="F:L-serine ammonia-lyase activity"/>
    <property type="evidence" value="ECO:0007669"/>
    <property type="project" value="UniProtKB-EC"/>
</dbReference>
<evidence type="ECO:0000313" key="10">
    <source>
        <dbReference type="Proteomes" id="UP000603453"/>
    </source>
</evidence>
<evidence type="ECO:0000256" key="3">
    <source>
        <dbReference type="ARBA" id="ARBA00012093"/>
    </source>
</evidence>
<comment type="cofactor">
    <cofactor evidence="1">
        <name>pyridoxal 5'-phosphate</name>
        <dbReference type="ChEBI" id="CHEBI:597326"/>
    </cofactor>
</comment>
<evidence type="ECO:0000256" key="1">
    <source>
        <dbReference type="ARBA" id="ARBA00001933"/>
    </source>
</evidence>
<dbReference type="AlphaFoldDB" id="A0A8H7QYW6"/>
<protein>
    <recommendedName>
        <fullName evidence="3">L-serine ammonia-lyase</fullName>
        <ecNumber evidence="3">4.3.1.17</ecNumber>
    </recommendedName>
</protein>
<dbReference type="Proteomes" id="UP000603453">
    <property type="component" value="Unassembled WGS sequence"/>
</dbReference>
<keyword evidence="10" id="KW-1185">Reference proteome</keyword>
<feature type="compositionally biased region" description="Low complexity" evidence="7">
    <location>
        <begin position="384"/>
        <end position="394"/>
    </location>
</feature>